<reference evidence="5" key="1">
    <citation type="journal article" date="2019" name="Int. J. Syst. Evol. Microbiol.">
        <title>The Global Catalogue of Microorganisms (GCM) 10K type strain sequencing project: providing services to taxonomists for standard genome sequencing and annotation.</title>
        <authorList>
            <consortium name="The Broad Institute Genomics Platform"/>
            <consortium name="The Broad Institute Genome Sequencing Center for Infectious Disease"/>
            <person name="Wu L."/>
            <person name="Ma J."/>
        </authorList>
    </citation>
    <scope>NUCLEOTIDE SEQUENCE [LARGE SCALE GENOMIC DNA]</scope>
    <source>
        <strain evidence="5">KCTC 42964</strain>
    </source>
</reference>
<comment type="similarity">
    <text evidence="1">Belongs to the short-chain dehydrogenases/reductases (SDR) family.</text>
</comment>
<dbReference type="Gene3D" id="3.40.50.720">
    <property type="entry name" value="NAD(P)-binding Rossmann-like Domain"/>
    <property type="match status" value="1"/>
</dbReference>
<dbReference type="Pfam" id="PF00106">
    <property type="entry name" value="adh_short"/>
    <property type="match status" value="1"/>
</dbReference>
<keyword evidence="5" id="KW-1185">Reference proteome</keyword>
<evidence type="ECO:0000256" key="1">
    <source>
        <dbReference type="ARBA" id="ARBA00006484"/>
    </source>
</evidence>
<dbReference type="RefSeq" id="WP_379899412.1">
    <property type="nucleotide sequence ID" value="NZ_JBHRTR010000020.1"/>
</dbReference>
<evidence type="ECO:0000313" key="5">
    <source>
        <dbReference type="Proteomes" id="UP001595528"/>
    </source>
</evidence>
<dbReference type="SUPFAM" id="SSF51735">
    <property type="entry name" value="NAD(P)-binding Rossmann-fold domains"/>
    <property type="match status" value="1"/>
</dbReference>
<dbReference type="EC" id="1.-.-.-" evidence="4"/>
<evidence type="ECO:0000313" key="4">
    <source>
        <dbReference type="EMBL" id="MFC3227250.1"/>
    </source>
</evidence>
<dbReference type="InterPro" id="IPR036291">
    <property type="entry name" value="NAD(P)-bd_dom_sf"/>
</dbReference>
<keyword evidence="3 4" id="KW-0560">Oxidoreductase</keyword>
<evidence type="ECO:0000256" key="2">
    <source>
        <dbReference type="ARBA" id="ARBA00022857"/>
    </source>
</evidence>
<accession>A0ABV7KYK1</accession>
<dbReference type="PANTHER" id="PTHR43391:SF14">
    <property type="entry name" value="DEHYDROGENASE_REDUCTASE SDR FAMILY PROTEIN 7-LIKE"/>
    <property type="match status" value="1"/>
</dbReference>
<dbReference type="EMBL" id="JBHRTR010000020">
    <property type="protein sequence ID" value="MFC3227250.1"/>
    <property type="molecule type" value="Genomic_DNA"/>
</dbReference>
<sequence length="278" mass="29716">MTEAAPRSVLILGISADIGRELALRYLRDGARVIGTYRNPAHVEDLAAMPGVTLLPCDLGDPDSVRAAAADVAKLAPAWDLLIGIAGTMEPIGPFLEADMDAWERNLRINCFGQLRFLQAVYPQRRPGGTAHVMFSAGGGTNNPFTNYSAYCLSKILLIKMCELLDDEVADINAFIIGPGFVQTKIHRETLAAGDRAGEGLGKTEAFLQTEGTSFDDIHAHIAWCMAAGRRLAGGRNFSTVHDPWRGGGADLRATLAEDPDLFKLRRAGLPAAAGSGD</sequence>
<organism evidence="4 5">
    <name type="scientific">Marinibaculum pumilum</name>
    <dbReference type="NCBI Taxonomy" id="1766165"/>
    <lineage>
        <taxon>Bacteria</taxon>
        <taxon>Pseudomonadati</taxon>
        <taxon>Pseudomonadota</taxon>
        <taxon>Alphaproteobacteria</taxon>
        <taxon>Rhodospirillales</taxon>
        <taxon>Rhodospirillaceae</taxon>
        <taxon>Marinibaculum</taxon>
    </lineage>
</organism>
<dbReference type="PANTHER" id="PTHR43391">
    <property type="entry name" value="RETINOL DEHYDROGENASE-RELATED"/>
    <property type="match status" value="1"/>
</dbReference>
<comment type="caution">
    <text evidence="4">The sequence shown here is derived from an EMBL/GenBank/DDBJ whole genome shotgun (WGS) entry which is preliminary data.</text>
</comment>
<protein>
    <submittedName>
        <fullName evidence="4">SDR family NAD(P)-dependent oxidoreductase</fullName>
        <ecNumber evidence="4">1.-.-.-</ecNumber>
    </submittedName>
</protein>
<dbReference type="GO" id="GO:0016491">
    <property type="term" value="F:oxidoreductase activity"/>
    <property type="evidence" value="ECO:0007669"/>
    <property type="project" value="UniProtKB-KW"/>
</dbReference>
<dbReference type="InterPro" id="IPR002347">
    <property type="entry name" value="SDR_fam"/>
</dbReference>
<proteinExistence type="inferred from homology"/>
<dbReference type="Proteomes" id="UP001595528">
    <property type="component" value="Unassembled WGS sequence"/>
</dbReference>
<name>A0ABV7KYK1_9PROT</name>
<gene>
    <name evidence="4" type="ORF">ACFOGJ_08425</name>
</gene>
<evidence type="ECO:0000256" key="3">
    <source>
        <dbReference type="ARBA" id="ARBA00023002"/>
    </source>
</evidence>
<keyword evidence="2" id="KW-0521">NADP</keyword>